<accession>A0A2A5T4H7</accession>
<evidence type="ECO:0008006" key="3">
    <source>
        <dbReference type="Google" id="ProtNLM"/>
    </source>
</evidence>
<evidence type="ECO:0000313" key="1">
    <source>
        <dbReference type="EMBL" id="PCS23069.1"/>
    </source>
</evidence>
<proteinExistence type="predicted"/>
<protein>
    <recommendedName>
        <fullName evidence="3">Mobile element protein</fullName>
    </recommendedName>
</protein>
<dbReference type="AlphaFoldDB" id="A0A2A5T4H7"/>
<evidence type="ECO:0000313" key="2">
    <source>
        <dbReference type="Proteomes" id="UP000219020"/>
    </source>
</evidence>
<name>A0A2A5T4H7_9GAMM</name>
<dbReference type="EMBL" id="NBYY01000011">
    <property type="protein sequence ID" value="PCS23069.1"/>
    <property type="molecule type" value="Genomic_DNA"/>
</dbReference>
<comment type="caution">
    <text evidence="1">The sequence shown here is derived from an EMBL/GenBank/DDBJ whole genome shotgun (WGS) entry which is preliminary data.</text>
</comment>
<sequence length="37" mass="4297">MNKLDAVFINFCQTFLPAWEKHLIFLVSNKETNLLAS</sequence>
<keyword evidence="2" id="KW-1185">Reference proteome</keyword>
<gene>
    <name evidence="1" type="ORF">BTN49_1061</name>
</gene>
<organism evidence="1 2">
    <name type="scientific">Candidatus Enterovibrio escicola</name>
    <dbReference type="NCBI Taxonomy" id="1927127"/>
    <lineage>
        <taxon>Bacteria</taxon>
        <taxon>Pseudomonadati</taxon>
        <taxon>Pseudomonadota</taxon>
        <taxon>Gammaproteobacteria</taxon>
        <taxon>Vibrionales</taxon>
        <taxon>Vibrionaceae</taxon>
        <taxon>Enterovibrio</taxon>
    </lineage>
</organism>
<dbReference type="Proteomes" id="UP000219020">
    <property type="component" value="Unassembled WGS sequence"/>
</dbReference>
<reference evidence="2" key="1">
    <citation type="submission" date="2017-04" db="EMBL/GenBank/DDBJ databases">
        <title>Genome evolution of the luminous symbionts of deep sea anglerfish.</title>
        <authorList>
            <person name="Hendry T.A."/>
        </authorList>
    </citation>
    <scope>NUCLEOTIDE SEQUENCE [LARGE SCALE GENOMIC DNA]</scope>
</reference>